<sequence>MDLQPHTTPSGFKLPSIHSLPPFFSKQENLETLAISLDHWTRLILSYARFKRIFYLRVEDAEVTGGDWDEVLRNTRINRRVRPEYLSFILSQLVAKNLAVYDPIKQDRSVLLYWRTPDEWAEVLHSWATSTGQLNTILTFYEIIEPAVESQLSGIPVAILRKAIAVLAKTARAQSIGVADGEGVRFFATHAR</sequence>
<keyword evidence="4" id="KW-0238">DNA-binding</keyword>
<evidence type="ECO:0000313" key="4">
    <source>
        <dbReference type="EMBL" id="KLO19109.1"/>
    </source>
</evidence>
<dbReference type="STRING" id="27342.A0A0H2S598"/>
<evidence type="ECO:0000313" key="5">
    <source>
        <dbReference type="Proteomes" id="UP000053477"/>
    </source>
</evidence>
<dbReference type="OrthoDB" id="245150at2759"/>
<dbReference type="GO" id="GO:0043328">
    <property type="term" value="P:protein transport to vacuole involved in ubiquitin-dependent protein catabolic process via the multivesicular body sorting pathway"/>
    <property type="evidence" value="ECO:0007669"/>
    <property type="project" value="TreeGrafter"/>
</dbReference>
<dbReference type="InterPro" id="IPR014041">
    <property type="entry name" value="ESCRT-II_cplx_Vps25-sub_N"/>
</dbReference>
<dbReference type="GO" id="GO:0042803">
    <property type="term" value="F:protein homodimerization activity"/>
    <property type="evidence" value="ECO:0007669"/>
    <property type="project" value="TreeGrafter"/>
</dbReference>
<dbReference type="InterPro" id="IPR036388">
    <property type="entry name" value="WH-like_DNA-bd_sf"/>
</dbReference>
<proteinExistence type="inferred from homology"/>
<dbReference type="Proteomes" id="UP000053477">
    <property type="component" value="Unassembled WGS sequence"/>
</dbReference>
<dbReference type="PANTHER" id="PTHR13149">
    <property type="entry name" value="VACUOLAR PROTEIN SORTING-ASSOCIATED PROTEIN VPS25"/>
    <property type="match status" value="1"/>
</dbReference>
<accession>A0A0H2S598</accession>
<dbReference type="EMBL" id="KQ085889">
    <property type="protein sequence ID" value="KLO19109.1"/>
    <property type="molecule type" value="Genomic_DNA"/>
</dbReference>
<dbReference type="Pfam" id="PF05871">
    <property type="entry name" value="ESCRT-II"/>
    <property type="match status" value="1"/>
</dbReference>
<comment type="similarity">
    <text evidence="1">Belongs to the VPS25 family.</text>
</comment>
<name>A0A0H2S598_9AGAM</name>
<protein>
    <submittedName>
        <fullName evidence="4">Winged helix DNA-binding domain-containing protein</fullName>
    </submittedName>
</protein>
<keyword evidence="3" id="KW-0653">Protein transport</keyword>
<keyword evidence="5" id="KW-1185">Reference proteome</keyword>
<dbReference type="GO" id="GO:0005198">
    <property type="term" value="F:structural molecule activity"/>
    <property type="evidence" value="ECO:0007669"/>
    <property type="project" value="TreeGrafter"/>
</dbReference>
<dbReference type="InParanoid" id="A0A0H2S598"/>
<evidence type="ECO:0000256" key="2">
    <source>
        <dbReference type="ARBA" id="ARBA00022448"/>
    </source>
</evidence>
<keyword evidence="2" id="KW-0813">Transport</keyword>
<dbReference type="Gene3D" id="1.10.10.570">
    <property type="entry name" value="Winged helix' DNA-binding domain. Chain C. Domain 1"/>
    <property type="match status" value="1"/>
</dbReference>
<evidence type="ECO:0000256" key="1">
    <source>
        <dbReference type="ARBA" id="ARBA00009674"/>
    </source>
</evidence>
<dbReference type="Gene3D" id="1.10.10.10">
    <property type="entry name" value="Winged helix-like DNA-binding domain superfamily/Winged helix DNA-binding domain"/>
    <property type="match status" value="1"/>
</dbReference>
<evidence type="ECO:0000256" key="3">
    <source>
        <dbReference type="ARBA" id="ARBA00022927"/>
    </source>
</evidence>
<dbReference type="AlphaFoldDB" id="A0A0H2S598"/>
<dbReference type="InterPro" id="IPR036390">
    <property type="entry name" value="WH_DNA-bd_sf"/>
</dbReference>
<dbReference type="GO" id="GO:0003677">
    <property type="term" value="F:DNA binding"/>
    <property type="evidence" value="ECO:0007669"/>
    <property type="project" value="UniProtKB-KW"/>
</dbReference>
<dbReference type="InterPro" id="IPR008570">
    <property type="entry name" value="ESCRT-II_cplx_Vps25-sub"/>
</dbReference>
<reference evidence="4 5" key="1">
    <citation type="submission" date="2015-04" db="EMBL/GenBank/DDBJ databases">
        <title>Complete genome sequence of Schizopora paradoxa KUC8140, a cosmopolitan wood degrader in East Asia.</title>
        <authorList>
            <consortium name="DOE Joint Genome Institute"/>
            <person name="Min B."/>
            <person name="Park H."/>
            <person name="Jang Y."/>
            <person name="Kim J.-J."/>
            <person name="Kim K.H."/>
            <person name="Pangilinan J."/>
            <person name="Lipzen A."/>
            <person name="Riley R."/>
            <person name="Grigoriev I.V."/>
            <person name="Spatafora J.W."/>
            <person name="Choi I.-G."/>
        </authorList>
    </citation>
    <scope>NUCLEOTIDE SEQUENCE [LARGE SCALE GENOMIC DNA]</scope>
    <source>
        <strain evidence="4 5">KUC8140</strain>
    </source>
</reference>
<dbReference type="GO" id="GO:0000814">
    <property type="term" value="C:ESCRT II complex"/>
    <property type="evidence" value="ECO:0007669"/>
    <property type="project" value="InterPro"/>
</dbReference>
<dbReference type="FunCoup" id="A0A0H2S598">
    <property type="interactions" value="254"/>
</dbReference>
<gene>
    <name evidence="4" type="ORF">SCHPADRAFT_918794</name>
</gene>
<organism evidence="4 5">
    <name type="scientific">Schizopora paradoxa</name>
    <dbReference type="NCBI Taxonomy" id="27342"/>
    <lineage>
        <taxon>Eukaryota</taxon>
        <taxon>Fungi</taxon>
        <taxon>Dikarya</taxon>
        <taxon>Basidiomycota</taxon>
        <taxon>Agaricomycotina</taxon>
        <taxon>Agaricomycetes</taxon>
        <taxon>Hymenochaetales</taxon>
        <taxon>Schizoporaceae</taxon>
        <taxon>Schizopora</taxon>
    </lineage>
</organism>
<dbReference type="PANTHER" id="PTHR13149:SF0">
    <property type="entry name" value="VACUOLAR PROTEIN-SORTING-ASSOCIATED PROTEIN 25"/>
    <property type="match status" value="1"/>
</dbReference>
<dbReference type="SUPFAM" id="SSF46785">
    <property type="entry name" value="Winged helix' DNA-binding domain"/>
    <property type="match status" value="2"/>
</dbReference>